<dbReference type="STRING" id="1073090.A0A1L9SGE3"/>
<accession>A0A1L9SGE3</accession>
<evidence type="ECO:0000313" key="2">
    <source>
        <dbReference type="Proteomes" id="UP000184188"/>
    </source>
</evidence>
<proteinExistence type="predicted"/>
<dbReference type="AlphaFoldDB" id="A0A1L9SGE3"/>
<dbReference type="RefSeq" id="XP_022580708.1">
    <property type="nucleotide sequence ID" value="XM_022723218.1"/>
</dbReference>
<keyword evidence="2" id="KW-1185">Reference proteome</keyword>
<name>A0A1L9SGE3_9EURO</name>
<dbReference type="OrthoDB" id="428260at2759"/>
<evidence type="ECO:0008006" key="3">
    <source>
        <dbReference type="Google" id="ProtNLM"/>
    </source>
</evidence>
<dbReference type="GeneID" id="34609683"/>
<gene>
    <name evidence="1" type="ORF">ASPZODRAFT_133198</name>
</gene>
<dbReference type="VEuPathDB" id="FungiDB:ASPZODRAFT_133198"/>
<evidence type="ECO:0000313" key="1">
    <source>
        <dbReference type="EMBL" id="OJJ46198.1"/>
    </source>
</evidence>
<dbReference type="EMBL" id="KV878343">
    <property type="protein sequence ID" value="OJJ46198.1"/>
    <property type="molecule type" value="Genomic_DNA"/>
</dbReference>
<organism evidence="1 2">
    <name type="scientific">Penicilliopsis zonata CBS 506.65</name>
    <dbReference type="NCBI Taxonomy" id="1073090"/>
    <lineage>
        <taxon>Eukaryota</taxon>
        <taxon>Fungi</taxon>
        <taxon>Dikarya</taxon>
        <taxon>Ascomycota</taxon>
        <taxon>Pezizomycotina</taxon>
        <taxon>Eurotiomycetes</taxon>
        <taxon>Eurotiomycetidae</taxon>
        <taxon>Eurotiales</taxon>
        <taxon>Aspergillaceae</taxon>
        <taxon>Penicilliopsis</taxon>
    </lineage>
</organism>
<reference evidence="2" key="1">
    <citation type="journal article" date="2017" name="Genome Biol.">
        <title>Comparative genomics reveals high biological diversity and specific adaptations in the industrially and medically important fungal genus Aspergillus.</title>
        <authorList>
            <person name="de Vries R.P."/>
            <person name="Riley R."/>
            <person name="Wiebenga A."/>
            <person name="Aguilar-Osorio G."/>
            <person name="Amillis S."/>
            <person name="Uchima C.A."/>
            <person name="Anderluh G."/>
            <person name="Asadollahi M."/>
            <person name="Askin M."/>
            <person name="Barry K."/>
            <person name="Battaglia E."/>
            <person name="Bayram O."/>
            <person name="Benocci T."/>
            <person name="Braus-Stromeyer S.A."/>
            <person name="Caldana C."/>
            <person name="Canovas D."/>
            <person name="Cerqueira G.C."/>
            <person name="Chen F."/>
            <person name="Chen W."/>
            <person name="Choi C."/>
            <person name="Clum A."/>
            <person name="Dos Santos R.A."/>
            <person name="Damasio A.R."/>
            <person name="Diallinas G."/>
            <person name="Emri T."/>
            <person name="Fekete E."/>
            <person name="Flipphi M."/>
            <person name="Freyberg S."/>
            <person name="Gallo A."/>
            <person name="Gournas C."/>
            <person name="Habgood R."/>
            <person name="Hainaut M."/>
            <person name="Harispe M.L."/>
            <person name="Henrissat B."/>
            <person name="Hilden K.S."/>
            <person name="Hope R."/>
            <person name="Hossain A."/>
            <person name="Karabika E."/>
            <person name="Karaffa L."/>
            <person name="Karanyi Z."/>
            <person name="Krasevec N."/>
            <person name="Kuo A."/>
            <person name="Kusch H."/>
            <person name="LaButti K."/>
            <person name="Lagendijk E.L."/>
            <person name="Lapidus A."/>
            <person name="Levasseur A."/>
            <person name="Lindquist E."/>
            <person name="Lipzen A."/>
            <person name="Logrieco A.F."/>
            <person name="MacCabe A."/>
            <person name="Maekelae M.R."/>
            <person name="Malavazi I."/>
            <person name="Melin P."/>
            <person name="Meyer V."/>
            <person name="Mielnichuk N."/>
            <person name="Miskei M."/>
            <person name="Molnar A.P."/>
            <person name="Mule G."/>
            <person name="Ngan C.Y."/>
            <person name="Orejas M."/>
            <person name="Orosz E."/>
            <person name="Ouedraogo J.P."/>
            <person name="Overkamp K.M."/>
            <person name="Park H.-S."/>
            <person name="Perrone G."/>
            <person name="Piumi F."/>
            <person name="Punt P.J."/>
            <person name="Ram A.F."/>
            <person name="Ramon A."/>
            <person name="Rauscher S."/>
            <person name="Record E."/>
            <person name="Riano-Pachon D.M."/>
            <person name="Robert V."/>
            <person name="Roehrig J."/>
            <person name="Ruller R."/>
            <person name="Salamov A."/>
            <person name="Salih N.S."/>
            <person name="Samson R.A."/>
            <person name="Sandor E."/>
            <person name="Sanguinetti M."/>
            <person name="Schuetze T."/>
            <person name="Sepcic K."/>
            <person name="Shelest E."/>
            <person name="Sherlock G."/>
            <person name="Sophianopoulou V."/>
            <person name="Squina F.M."/>
            <person name="Sun H."/>
            <person name="Susca A."/>
            <person name="Todd R.B."/>
            <person name="Tsang A."/>
            <person name="Unkles S.E."/>
            <person name="van de Wiele N."/>
            <person name="van Rossen-Uffink D."/>
            <person name="Oliveira J.V."/>
            <person name="Vesth T.C."/>
            <person name="Visser J."/>
            <person name="Yu J.-H."/>
            <person name="Zhou M."/>
            <person name="Andersen M.R."/>
            <person name="Archer D.B."/>
            <person name="Baker S.E."/>
            <person name="Benoit I."/>
            <person name="Brakhage A.A."/>
            <person name="Braus G.H."/>
            <person name="Fischer R."/>
            <person name="Frisvad J.C."/>
            <person name="Goldman G.H."/>
            <person name="Houbraken J."/>
            <person name="Oakley B."/>
            <person name="Pocsi I."/>
            <person name="Scazzocchio C."/>
            <person name="Seiboth B."/>
            <person name="vanKuyk P.A."/>
            <person name="Wortman J."/>
            <person name="Dyer P.S."/>
            <person name="Grigoriev I.V."/>
        </authorList>
    </citation>
    <scope>NUCLEOTIDE SEQUENCE [LARGE SCALE GENOMIC DNA]</scope>
    <source>
        <strain evidence="2">CBS 506.65</strain>
    </source>
</reference>
<protein>
    <recommendedName>
        <fullName evidence="3">Aminoglycoside phosphotransferase domain-containing protein</fullName>
    </recommendedName>
</protein>
<dbReference type="Proteomes" id="UP000184188">
    <property type="component" value="Unassembled WGS sequence"/>
</dbReference>
<sequence>MDSNDQNAWEDPGRQLEVSLFFMLNQIWSERLRHTPLVFSETNYEESEISTGHHLAWAGLFPCTSSGARISFRMFIELHFALTRTGSHLASCLVKATAMRFWEISTATMKTKSMMQREHYKSSRNFNPSFHCFFHPVMSMQKNILVQSGGELAGVLDWECVSALPLWKACDYPAFLQESPRRLEPDPRRYDREANGELADLYWEHRWEYEVTLLREIFVDEMKRLEPGWVDVFNKSHRQRDFDIAVENCDNEFVARHILAWIN</sequence>